<evidence type="ECO:0000256" key="5">
    <source>
        <dbReference type="ARBA" id="ARBA00023002"/>
    </source>
</evidence>
<reference evidence="8 9" key="1">
    <citation type="submission" date="2024-02" db="EMBL/GenBank/DDBJ databases">
        <title>Rhodopirellula caenicola NBRC 110016.</title>
        <authorList>
            <person name="Ichikawa N."/>
            <person name="Katano-Makiyama Y."/>
            <person name="Hidaka K."/>
        </authorList>
    </citation>
    <scope>NUCLEOTIDE SEQUENCE [LARGE SCALE GENOMIC DNA]</scope>
    <source>
        <strain evidence="8 9">NBRC 110016</strain>
    </source>
</reference>
<dbReference type="NCBIfam" id="NF004036">
    <property type="entry name" value="PRK05508.1"/>
    <property type="match status" value="1"/>
</dbReference>
<proteinExistence type="predicted"/>
<dbReference type="Pfam" id="PF01641">
    <property type="entry name" value="SelR"/>
    <property type="match status" value="1"/>
</dbReference>
<dbReference type="InterPro" id="IPR028427">
    <property type="entry name" value="Met_Sox_Rdtase_MsrB"/>
</dbReference>
<evidence type="ECO:0000256" key="1">
    <source>
        <dbReference type="ARBA" id="ARBA00001947"/>
    </source>
</evidence>
<keyword evidence="9" id="KW-1185">Reference proteome</keyword>
<organism evidence="8 9">
    <name type="scientific">Novipirellula caenicola</name>
    <dbReference type="NCBI Taxonomy" id="1536901"/>
    <lineage>
        <taxon>Bacteria</taxon>
        <taxon>Pseudomonadati</taxon>
        <taxon>Planctomycetota</taxon>
        <taxon>Planctomycetia</taxon>
        <taxon>Pirellulales</taxon>
        <taxon>Pirellulaceae</taxon>
        <taxon>Novipirellula</taxon>
    </lineage>
</organism>
<dbReference type="RefSeq" id="WP_345685658.1">
    <property type="nucleotide sequence ID" value="NZ_BAABRO010000011.1"/>
</dbReference>
<comment type="catalytic activity">
    <reaction evidence="6">
        <text>L-methionyl-[protein] + [thioredoxin]-disulfide + H2O = L-methionyl-(R)-S-oxide-[protein] + [thioredoxin]-dithiol</text>
        <dbReference type="Rhea" id="RHEA:24164"/>
        <dbReference type="Rhea" id="RHEA-COMP:10698"/>
        <dbReference type="Rhea" id="RHEA-COMP:10700"/>
        <dbReference type="Rhea" id="RHEA-COMP:12313"/>
        <dbReference type="Rhea" id="RHEA-COMP:12314"/>
        <dbReference type="ChEBI" id="CHEBI:15377"/>
        <dbReference type="ChEBI" id="CHEBI:16044"/>
        <dbReference type="ChEBI" id="CHEBI:29950"/>
        <dbReference type="ChEBI" id="CHEBI:45764"/>
        <dbReference type="ChEBI" id="CHEBI:50058"/>
        <dbReference type="EC" id="1.8.4.12"/>
    </reaction>
</comment>
<evidence type="ECO:0000256" key="3">
    <source>
        <dbReference type="ARBA" id="ARBA00022723"/>
    </source>
</evidence>
<dbReference type="SUPFAM" id="SSF51316">
    <property type="entry name" value="Mss4-like"/>
    <property type="match status" value="1"/>
</dbReference>
<sequence length="132" mass="14738">MPEFNKLTPDEARVLLEKGTERPGTGALLDNEAEGVYLCRRCNAQLYRSQDKFHSGCGWPSFDDEIEGAVRHEIDADGRRVEILCENCGGHLGHVFKGERLTEKNTRHCVNSLSMRFIPAGQEIPAVIKPDA</sequence>
<keyword evidence="5" id="KW-0560">Oxidoreductase</keyword>
<name>A0ABP9VUU9_9BACT</name>
<evidence type="ECO:0000259" key="7">
    <source>
        <dbReference type="PROSITE" id="PS51790"/>
    </source>
</evidence>
<feature type="domain" description="MsrB" evidence="7">
    <location>
        <begin position="1"/>
        <end position="120"/>
    </location>
</feature>
<dbReference type="InterPro" id="IPR011057">
    <property type="entry name" value="Mss4-like_sf"/>
</dbReference>
<evidence type="ECO:0000256" key="4">
    <source>
        <dbReference type="ARBA" id="ARBA00022833"/>
    </source>
</evidence>
<dbReference type="EC" id="1.8.4.12" evidence="2"/>
<protein>
    <recommendedName>
        <fullName evidence="2">peptide-methionine (R)-S-oxide reductase</fullName>
        <ecNumber evidence="2">1.8.4.12</ecNumber>
    </recommendedName>
</protein>
<keyword evidence="3" id="KW-0479">Metal-binding</keyword>
<dbReference type="InterPro" id="IPR002579">
    <property type="entry name" value="Met_Sox_Rdtase_MsrB_dom"/>
</dbReference>
<dbReference type="Proteomes" id="UP001416858">
    <property type="component" value="Unassembled WGS sequence"/>
</dbReference>
<evidence type="ECO:0000313" key="9">
    <source>
        <dbReference type="Proteomes" id="UP001416858"/>
    </source>
</evidence>
<dbReference type="EMBL" id="BAABRO010000011">
    <property type="protein sequence ID" value="GAA5508918.1"/>
    <property type="molecule type" value="Genomic_DNA"/>
</dbReference>
<accession>A0ABP9VUU9</accession>
<evidence type="ECO:0000256" key="6">
    <source>
        <dbReference type="ARBA" id="ARBA00048488"/>
    </source>
</evidence>
<dbReference type="PROSITE" id="PS51790">
    <property type="entry name" value="MSRB"/>
    <property type="match status" value="1"/>
</dbReference>
<comment type="caution">
    <text evidence="8">The sequence shown here is derived from an EMBL/GenBank/DDBJ whole genome shotgun (WGS) entry which is preliminary data.</text>
</comment>
<gene>
    <name evidence="8" type="primary">msrB_3</name>
    <name evidence="8" type="ORF">Rcae01_04387</name>
</gene>
<evidence type="ECO:0000256" key="2">
    <source>
        <dbReference type="ARBA" id="ARBA00012499"/>
    </source>
</evidence>
<keyword evidence="4" id="KW-0862">Zinc</keyword>
<dbReference type="PANTHER" id="PTHR46081:SF8">
    <property type="entry name" value="PEPTIDE METHIONINE SULFOXIDE REDUCTASE 2"/>
    <property type="match status" value="1"/>
</dbReference>
<dbReference type="PANTHER" id="PTHR46081">
    <property type="entry name" value="PEPTIDE METHIONINE SULFOXIDE REDUCTASE 2"/>
    <property type="match status" value="1"/>
</dbReference>
<dbReference type="Gene3D" id="2.170.150.20">
    <property type="entry name" value="Peptide methionine sulfoxide reductase"/>
    <property type="match status" value="1"/>
</dbReference>
<evidence type="ECO:0000313" key="8">
    <source>
        <dbReference type="EMBL" id="GAA5508918.1"/>
    </source>
</evidence>
<comment type="cofactor">
    <cofactor evidence="1">
        <name>Zn(2+)</name>
        <dbReference type="ChEBI" id="CHEBI:29105"/>
    </cofactor>
</comment>
<dbReference type="NCBIfam" id="TIGR00357">
    <property type="entry name" value="peptide-methionine (R)-S-oxide reductase MsrB"/>
    <property type="match status" value="1"/>
</dbReference>